<dbReference type="InterPro" id="IPR017975">
    <property type="entry name" value="Tubulin_CS"/>
</dbReference>
<dbReference type="EMBL" id="JABDTM020010801">
    <property type="protein sequence ID" value="KAH0820782.1"/>
    <property type="molecule type" value="Genomic_DNA"/>
</dbReference>
<sequence length="1172" mass="133954">MEMLVGSDWKEYFDLLIVQARKPRFFTDVSRPIRVFDEQSGSHIWDRVTKLEKGVIYYEGTVKQLQDLTGWRGHQVLYFGDHPYSDLADVTLEHGWRTGAIINELTHEIATLNNVDFKKNANWLQMLTQLIEDHQDCEDPEEQKVLHKWMTERDKLRNDIKIVFNPQFGSVFRTYHNPTYFSRRLFRVEWVEIIEPKTGEHMYANLATGECVWDPPEGVPVKRTDSNQWWELFDQNTARFYYYNATSQRTVWHKPTNCDIIPLAKLQTLKHNTDCSPAATSNQSTQTGELTGRGQVLSLSASTPQLRRKSSDLCRSSSFSQRGAEAPLYSNWHDSHLLPLEHFLLTNSRDSDSDHSDSGSESLTGHEPDNEDSDQSEGSYLPHRLTHRPVEYLNLPTAAIEPRELKDRPPAPMLKPLAEPPFQPEREADMEKFAADNLNLGGRGLFRRKASVRDLLSWSARSLQRPLLASSKPVARQALDMFRQVQMYMGDRKARPGVSLNSLLMEILGTAHAQPLLRDELFVQLCRQTTENPRRDSLLRGWELLTIALAFVPPSPVFQPALLGYLNRHRDPGFSKVFPDVSRWPIHVQVNHYATVACQRLERIGAGGKRSARRPQMDDIDSARKQIFQASLFGNTLREVMQLQASRWPNRRLPWPQVELSEQVLRLQGLSTEGIFRVSADVDEVNRLKGQMDRWEFSEPSDAHVPANLLKLWLRELYEPLIPDSLYPELHLQVGQCGNQIGSRFWQTISKEHGVDSTGRYIGNNPLQLERIEVYFTESDSNNYVPRAVLVDLEPGTMDTIRGGPLGTLFKPDNFVFAQNGAGNNWAKGHYTEGAEICENVLDVIRQEVERCDCFQGFQFTHSLGGGTGSGFGTLLTSKVREEYPDRMVTSFSVVPSPKVSEVVLEPYNATLSVQQLIENTDQTQCIDNEALYEICFQTLKKPTPTYDDLNHLISLTMSGVTTCFRFPGQLNADLRKLSVNMVPFPRLHFFVPGFAPLTASGSVAYRKLSVKDLTEQMFNPRNMMAACNPTTGRYLTVATIFRGPVSMKEVDYVMYDTQTKNSSYFVEWIPHNVQTAVCDIPSPHAPISSTFIANTTSIQELFKRIQEQFSVMFKRKAFLHWYLGEGMDEQEFTEAESNLIDLISEYQQYQEAEVDDYAPDTDEEEEIIEEE</sequence>
<protein>
    <submittedName>
        <fullName evidence="19">Uncharacterized protein</fullName>
    </submittedName>
</protein>
<dbReference type="InterPro" id="IPR036412">
    <property type="entry name" value="HAD-like_sf"/>
</dbReference>
<proteinExistence type="inferred from homology"/>
<dbReference type="AlphaFoldDB" id="A0A8J6HUZ7"/>
<dbReference type="SUPFAM" id="SSF48350">
    <property type="entry name" value="GTPase activation domain, GAP"/>
    <property type="match status" value="1"/>
</dbReference>
<dbReference type="PROSITE" id="PS50020">
    <property type="entry name" value="WW_DOMAIN_2"/>
    <property type="match status" value="1"/>
</dbReference>
<feature type="domain" description="MyTH4" evidence="18">
    <location>
        <begin position="458"/>
        <end position="624"/>
    </location>
</feature>
<dbReference type="SMART" id="SM00865">
    <property type="entry name" value="Tubulin_C"/>
    <property type="match status" value="1"/>
</dbReference>
<feature type="domain" description="WW" evidence="16">
    <location>
        <begin position="230"/>
        <end position="257"/>
    </location>
</feature>
<dbReference type="InterPro" id="IPR008280">
    <property type="entry name" value="Tub_FtsZ_C"/>
</dbReference>
<feature type="domain" description="Rho-GAP" evidence="17">
    <location>
        <begin position="635"/>
        <end position="849"/>
    </location>
</feature>
<evidence type="ECO:0000259" key="16">
    <source>
        <dbReference type="PROSITE" id="PS50020"/>
    </source>
</evidence>
<dbReference type="InterPro" id="IPR000198">
    <property type="entry name" value="RhoGAP_dom"/>
</dbReference>
<dbReference type="GO" id="GO:0007165">
    <property type="term" value="P:signal transduction"/>
    <property type="evidence" value="ECO:0007669"/>
    <property type="project" value="InterPro"/>
</dbReference>
<dbReference type="GO" id="GO:0046872">
    <property type="term" value="F:metal ion binding"/>
    <property type="evidence" value="ECO:0007669"/>
    <property type="project" value="UniProtKB-KW"/>
</dbReference>
<dbReference type="Pfam" id="PF03953">
    <property type="entry name" value="Tubulin_C"/>
    <property type="match status" value="1"/>
</dbReference>
<dbReference type="GO" id="GO:0005874">
    <property type="term" value="C:microtubule"/>
    <property type="evidence" value="ECO:0007669"/>
    <property type="project" value="UniProtKB-KW"/>
</dbReference>
<dbReference type="SMART" id="SM00456">
    <property type="entry name" value="WW"/>
    <property type="match status" value="2"/>
</dbReference>
<dbReference type="SUPFAM" id="SSF55307">
    <property type="entry name" value="Tubulin C-terminal domain-like"/>
    <property type="match status" value="1"/>
</dbReference>
<evidence type="ECO:0000256" key="13">
    <source>
        <dbReference type="ARBA" id="ARBA00023212"/>
    </source>
</evidence>
<dbReference type="InterPro" id="IPR036525">
    <property type="entry name" value="Tubulin/FtsZ_GTPase_sf"/>
</dbReference>
<dbReference type="InterPro" id="IPR038185">
    <property type="entry name" value="MyTH4_dom_sf"/>
</dbReference>
<organism evidence="19 20">
    <name type="scientific">Tenebrio molitor</name>
    <name type="common">Yellow mealworm beetle</name>
    <dbReference type="NCBI Taxonomy" id="7067"/>
    <lineage>
        <taxon>Eukaryota</taxon>
        <taxon>Metazoa</taxon>
        <taxon>Ecdysozoa</taxon>
        <taxon>Arthropoda</taxon>
        <taxon>Hexapoda</taxon>
        <taxon>Insecta</taxon>
        <taxon>Pterygota</taxon>
        <taxon>Neoptera</taxon>
        <taxon>Endopterygota</taxon>
        <taxon>Coleoptera</taxon>
        <taxon>Polyphaga</taxon>
        <taxon>Cucujiformia</taxon>
        <taxon>Tenebrionidae</taxon>
        <taxon>Tenebrio</taxon>
    </lineage>
</organism>
<keyword evidence="12" id="KW-0342">GTP-binding</keyword>
<feature type="compositionally biased region" description="Basic and acidic residues" evidence="15">
    <location>
        <begin position="349"/>
        <end position="368"/>
    </location>
</feature>
<evidence type="ECO:0000256" key="10">
    <source>
        <dbReference type="ARBA" id="ARBA00022801"/>
    </source>
</evidence>
<reference evidence="19" key="1">
    <citation type="journal article" date="2020" name="J Insects Food Feed">
        <title>The yellow mealworm (Tenebrio molitor) genome: a resource for the emerging insects as food and feed industry.</title>
        <authorList>
            <person name="Eriksson T."/>
            <person name="Andere A."/>
            <person name="Kelstrup H."/>
            <person name="Emery V."/>
            <person name="Picard C."/>
        </authorList>
    </citation>
    <scope>NUCLEOTIDE SEQUENCE</scope>
    <source>
        <strain evidence="19">Stoneville</strain>
        <tissue evidence="19">Whole head</tissue>
    </source>
</reference>
<evidence type="ECO:0000259" key="17">
    <source>
        <dbReference type="PROSITE" id="PS50238"/>
    </source>
</evidence>
<name>A0A8J6HUZ7_TENMO</name>
<comment type="caution">
    <text evidence="19">The sequence shown here is derived from an EMBL/GenBank/DDBJ whole genome shotgun (WGS) entry which is preliminary data.</text>
</comment>
<reference evidence="19" key="2">
    <citation type="submission" date="2021-08" db="EMBL/GenBank/DDBJ databases">
        <authorList>
            <person name="Eriksson T."/>
        </authorList>
    </citation>
    <scope>NUCLEOTIDE SEQUENCE</scope>
    <source>
        <strain evidence="19">Stoneville</strain>
        <tissue evidence="19">Whole head</tissue>
    </source>
</reference>
<comment type="cofactor">
    <cofactor evidence="1">
        <name>Mg(2+)</name>
        <dbReference type="ChEBI" id="CHEBI:18420"/>
    </cofactor>
</comment>
<dbReference type="Gene3D" id="3.40.50.1000">
    <property type="entry name" value="HAD superfamily/HAD-like"/>
    <property type="match status" value="1"/>
</dbReference>
<keyword evidence="8" id="KW-0479">Metal-binding</keyword>
<dbReference type="Gene3D" id="1.25.40.530">
    <property type="entry name" value="MyTH4 domain"/>
    <property type="match status" value="1"/>
</dbReference>
<dbReference type="SMART" id="SM00864">
    <property type="entry name" value="Tubulin"/>
    <property type="match status" value="1"/>
</dbReference>
<dbReference type="InterPro" id="IPR008380">
    <property type="entry name" value="HAD-SF_hydro_IG_5-nucl"/>
</dbReference>
<dbReference type="SUPFAM" id="SSF56784">
    <property type="entry name" value="HAD-like"/>
    <property type="match status" value="1"/>
</dbReference>
<dbReference type="FunFam" id="3.30.1330.20:FF:000009">
    <property type="entry name" value="Tubulin beta chain"/>
    <property type="match status" value="1"/>
</dbReference>
<keyword evidence="10" id="KW-0378">Hydrolase</keyword>
<comment type="function">
    <text evidence="14">Tubulin is the major constituent of microtubules, a cylinder consisting of laterally associated linear protofilaments composed of alpha- and beta-tubulin heterodimers. Microtubules grow by the addition of GTP-tubulin dimers to the microtubule end, where a stabilizing cap forms. Below the cap, tubulin dimers are in GDP-bound state, owing to GTPase activity of alpha-tubulin.</text>
</comment>
<dbReference type="CDD" id="cd02187">
    <property type="entry name" value="beta_tubulin"/>
    <property type="match status" value="1"/>
</dbReference>
<evidence type="ECO:0000256" key="2">
    <source>
        <dbReference type="ARBA" id="ARBA00004245"/>
    </source>
</evidence>
<dbReference type="Gene3D" id="3.30.1330.20">
    <property type="entry name" value="Tubulin/FtsZ, C-terminal domain"/>
    <property type="match status" value="1"/>
</dbReference>
<evidence type="ECO:0000256" key="3">
    <source>
        <dbReference type="ARBA" id="ARBA00009589"/>
    </source>
</evidence>
<dbReference type="GO" id="GO:0005525">
    <property type="term" value="F:GTP binding"/>
    <property type="evidence" value="ECO:0007669"/>
    <property type="project" value="UniProtKB-KW"/>
</dbReference>
<evidence type="ECO:0000256" key="11">
    <source>
        <dbReference type="ARBA" id="ARBA00022842"/>
    </source>
</evidence>
<dbReference type="Pfam" id="PF00091">
    <property type="entry name" value="Tubulin"/>
    <property type="match status" value="1"/>
</dbReference>
<feature type="compositionally biased region" description="Polar residues" evidence="15">
    <location>
        <begin position="274"/>
        <end position="289"/>
    </location>
</feature>
<dbReference type="GO" id="GO:0003924">
    <property type="term" value="F:GTPase activity"/>
    <property type="evidence" value="ECO:0007669"/>
    <property type="project" value="InterPro"/>
</dbReference>
<comment type="subcellular location">
    <subcellularLocation>
        <location evidence="2">Cytoplasm</location>
        <location evidence="2">Cytoskeleton</location>
    </subcellularLocation>
</comment>
<evidence type="ECO:0000256" key="8">
    <source>
        <dbReference type="ARBA" id="ARBA00022723"/>
    </source>
</evidence>
<evidence type="ECO:0000256" key="5">
    <source>
        <dbReference type="ARBA" id="ARBA00011747"/>
    </source>
</evidence>
<dbReference type="PRINTS" id="PR01163">
    <property type="entry name" value="BETATUBULIN"/>
</dbReference>
<dbReference type="InterPro" id="IPR000857">
    <property type="entry name" value="MyTH4_dom"/>
</dbReference>
<dbReference type="Proteomes" id="UP000719412">
    <property type="component" value="Unassembled WGS sequence"/>
</dbReference>
<dbReference type="Gene3D" id="3.40.50.1440">
    <property type="entry name" value="Tubulin/FtsZ, GTPase domain"/>
    <property type="match status" value="1"/>
</dbReference>
<keyword evidence="9" id="KW-0547">Nucleotide-binding</keyword>
<dbReference type="GO" id="GO:0007017">
    <property type="term" value="P:microtubule-based process"/>
    <property type="evidence" value="ECO:0007669"/>
    <property type="project" value="InterPro"/>
</dbReference>
<dbReference type="Pfam" id="PF00784">
    <property type="entry name" value="MyTH4"/>
    <property type="match status" value="1"/>
</dbReference>
<dbReference type="PROSITE" id="PS50238">
    <property type="entry name" value="RHOGAP"/>
    <property type="match status" value="1"/>
</dbReference>
<evidence type="ECO:0000256" key="15">
    <source>
        <dbReference type="SAM" id="MobiDB-lite"/>
    </source>
</evidence>
<accession>A0A8J6HUZ7</accession>
<keyword evidence="7" id="KW-0493">Microtubule</keyword>
<dbReference type="InterPro" id="IPR002453">
    <property type="entry name" value="Beta_tubulin"/>
</dbReference>
<dbReference type="PROSITE" id="PS00227">
    <property type="entry name" value="TUBULIN"/>
    <property type="match status" value="1"/>
</dbReference>
<gene>
    <name evidence="19" type="ORF">GEV33_002010</name>
</gene>
<dbReference type="FunFam" id="1.25.40.530:FF:000007">
    <property type="entry name" value="Rho GTPase-activating protein 39"/>
    <property type="match status" value="1"/>
</dbReference>
<dbReference type="InterPro" id="IPR023214">
    <property type="entry name" value="HAD_sf"/>
</dbReference>
<dbReference type="InterPro" id="IPR008936">
    <property type="entry name" value="Rho_GTPase_activation_prot"/>
</dbReference>
<dbReference type="Gene3D" id="1.10.287.600">
    <property type="entry name" value="Helix hairpin bin"/>
    <property type="match status" value="1"/>
</dbReference>
<dbReference type="Gene3D" id="2.20.70.10">
    <property type="match status" value="1"/>
</dbReference>
<dbReference type="InterPro" id="IPR001202">
    <property type="entry name" value="WW_dom"/>
</dbReference>
<evidence type="ECO:0000256" key="12">
    <source>
        <dbReference type="ARBA" id="ARBA00023134"/>
    </source>
</evidence>
<evidence type="ECO:0000256" key="9">
    <source>
        <dbReference type="ARBA" id="ARBA00022741"/>
    </source>
</evidence>
<evidence type="ECO:0000256" key="7">
    <source>
        <dbReference type="ARBA" id="ARBA00022701"/>
    </source>
</evidence>
<feature type="region of interest" description="Disordered" evidence="15">
    <location>
        <begin position="274"/>
        <end position="294"/>
    </location>
</feature>
<evidence type="ECO:0000256" key="14">
    <source>
        <dbReference type="ARBA" id="ARBA00034296"/>
    </source>
</evidence>
<evidence type="ECO:0000256" key="1">
    <source>
        <dbReference type="ARBA" id="ARBA00001946"/>
    </source>
</evidence>
<dbReference type="PANTHER" id="PTHR11588">
    <property type="entry name" value="TUBULIN"/>
    <property type="match status" value="1"/>
</dbReference>
<evidence type="ECO:0000313" key="19">
    <source>
        <dbReference type="EMBL" id="KAH0820782.1"/>
    </source>
</evidence>
<dbReference type="InterPro" id="IPR023123">
    <property type="entry name" value="Tubulin_C"/>
</dbReference>
<evidence type="ECO:0000256" key="6">
    <source>
        <dbReference type="ARBA" id="ARBA00022490"/>
    </source>
</evidence>
<dbReference type="SUPFAM" id="SSF52490">
    <property type="entry name" value="Tubulin nucleotide-binding domain-like"/>
    <property type="match status" value="1"/>
</dbReference>
<dbReference type="SMART" id="SM00139">
    <property type="entry name" value="MyTH4"/>
    <property type="match status" value="1"/>
</dbReference>
<dbReference type="PRINTS" id="PR01161">
    <property type="entry name" value="TUBULIN"/>
</dbReference>
<dbReference type="InterPro" id="IPR036020">
    <property type="entry name" value="WW_dom_sf"/>
</dbReference>
<keyword evidence="11" id="KW-0460">Magnesium</keyword>
<comment type="subunit">
    <text evidence="5">Dimer of alpha and beta chains. A typical microtubule is a hollow water-filled tube with an outer diameter of 25 nm and an inner diameter of 15 nM. Alpha-beta heterodimers associate head-to-tail to form protofilaments running lengthwise along the microtubule wall with the beta-tubulin subunit facing the microtubule plus end conferring a structural polarity. Microtubules usually have 13 protofilaments but different protofilament numbers can be found in some organisms and specialized cells.</text>
</comment>
<keyword evidence="13" id="KW-0206">Cytoskeleton</keyword>
<dbReference type="SMART" id="SM00324">
    <property type="entry name" value="RhoGAP"/>
    <property type="match status" value="1"/>
</dbReference>
<dbReference type="InterPro" id="IPR037103">
    <property type="entry name" value="Tubulin/FtsZ-like_C"/>
</dbReference>
<keyword evidence="6" id="KW-0963">Cytoplasm</keyword>
<comment type="similarity">
    <text evidence="3">Belongs to the 5'(3')-deoxyribonucleotidase family.</text>
</comment>
<dbReference type="InterPro" id="IPR003008">
    <property type="entry name" value="Tubulin_FtsZ_GTPase"/>
</dbReference>
<dbReference type="InterPro" id="IPR018316">
    <property type="entry name" value="Tubulin/FtsZ_2-layer-sand-dom"/>
</dbReference>
<comment type="similarity">
    <text evidence="4">Belongs to the tubulin family.</text>
</comment>
<dbReference type="Pfam" id="PF05761">
    <property type="entry name" value="5_nucleotid"/>
    <property type="match status" value="1"/>
</dbReference>
<dbReference type="FunFam" id="3.40.50.1440:FF:000006">
    <property type="entry name" value="Tubulin beta chain"/>
    <property type="match status" value="1"/>
</dbReference>
<dbReference type="InterPro" id="IPR000217">
    <property type="entry name" value="Tubulin"/>
</dbReference>
<dbReference type="PROSITE" id="PS51016">
    <property type="entry name" value="MYTH4"/>
    <property type="match status" value="1"/>
</dbReference>
<dbReference type="GO" id="GO:0005200">
    <property type="term" value="F:structural constituent of cytoskeleton"/>
    <property type="evidence" value="ECO:0007669"/>
    <property type="project" value="InterPro"/>
</dbReference>
<dbReference type="FunFam" id="1.10.287.600:FF:000013">
    <property type="entry name" value="Tubulin beta chain"/>
    <property type="match status" value="1"/>
</dbReference>
<evidence type="ECO:0000256" key="4">
    <source>
        <dbReference type="ARBA" id="ARBA00009636"/>
    </source>
</evidence>
<dbReference type="Pfam" id="PF00620">
    <property type="entry name" value="RhoGAP"/>
    <property type="match status" value="1"/>
</dbReference>
<evidence type="ECO:0000313" key="20">
    <source>
        <dbReference type="Proteomes" id="UP000719412"/>
    </source>
</evidence>
<dbReference type="FunFam" id="2.20.70.10:FF:000022">
    <property type="entry name" value="Rho GTPase activating protein 39"/>
    <property type="match status" value="1"/>
</dbReference>
<evidence type="ECO:0000259" key="18">
    <source>
        <dbReference type="PROSITE" id="PS51016"/>
    </source>
</evidence>
<feature type="region of interest" description="Disordered" evidence="15">
    <location>
        <begin position="349"/>
        <end position="381"/>
    </location>
</feature>
<dbReference type="SUPFAM" id="SSF51045">
    <property type="entry name" value="WW domain"/>
    <property type="match status" value="1"/>
</dbReference>
<keyword evidence="20" id="KW-1185">Reference proteome</keyword>